<dbReference type="GO" id="GO:0005524">
    <property type="term" value="F:ATP binding"/>
    <property type="evidence" value="ECO:0007669"/>
    <property type="project" value="UniProtKB-UniRule"/>
</dbReference>
<evidence type="ECO:0000313" key="12">
    <source>
        <dbReference type="EMBL" id="MBA3925635.1"/>
    </source>
</evidence>
<dbReference type="PRINTS" id="PR01099">
    <property type="entry name" value="HYETHTZKNASE"/>
</dbReference>
<evidence type="ECO:0000256" key="2">
    <source>
        <dbReference type="ARBA" id="ARBA00001946"/>
    </source>
</evidence>
<reference evidence="12 13" key="2">
    <citation type="submission" date="2020-08" db="EMBL/GenBank/DDBJ databases">
        <title>Listeria ohnekaius sp. nov. and Listeria portnoyii sp. nov. isolated from non-agricultural and natural environments.</title>
        <authorList>
            <person name="Weller D."/>
            <person name="Belias A.M."/>
            <person name="Liao J."/>
            <person name="Guo S."/>
            <person name="Orsi R.H."/>
            <person name="Wiedmann M."/>
        </authorList>
    </citation>
    <scope>NUCLEOTIDE SEQUENCE [LARGE SCALE GENOMIC DNA]</scope>
    <source>
        <strain evidence="12 13">FSL W9-0585</strain>
    </source>
</reference>
<comment type="catalytic activity">
    <reaction evidence="1 11">
        <text>5-(2-hydroxyethyl)-4-methylthiazole + ATP = 4-methyl-5-(2-phosphooxyethyl)-thiazole + ADP + H(+)</text>
        <dbReference type="Rhea" id="RHEA:24212"/>
        <dbReference type="ChEBI" id="CHEBI:15378"/>
        <dbReference type="ChEBI" id="CHEBI:17957"/>
        <dbReference type="ChEBI" id="CHEBI:30616"/>
        <dbReference type="ChEBI" id="CHEBI:58296"/>
        <dbReference type="ChEBI" id="CHEBI:456216"/>
        <dbReference type="EC" id="2.7.1.50"/>
    </reaction>
</comment>
<evidence type="ECO:0000256" key="11">
    <source>
        <dbReference type="HAMAP-Rule" id="MF_00228"/>
    </source>
</evidence>
<keyword evidence="13" id="KW-1185">Reference proteome</keyword>
<feature type="binding site" evidence="11">
    <location>
        <position position="192"/>
    </location>
    <ligand>
        <name>substrate</name>
    </ligand>
</feature>
<dbReference type="EMBL" id="JABJVM010000003">
    <property type="protein sequence ID" value="MBA3925635.1"/>
    <property type="molecule type" value="Genomic_DNA"/>
</dbReference>
<evidence type="ECO:0000256" key="4">
    <source>
        <dbReference type="ARBA" id="ARBA00022679"/>
    </source>
</evidence>
<dbReference type="Proteomes" id="UP000548787">
    <property type="component" value="Unassembled WGS sequence"/>
</dbReference>
<proteinExistence type="inferred from homology"/>
<dbReference type="AlphaFoldDB" id="A0A7W1YFE8"/>
<keyword evidence="8 11" id="KW-0067">ATP-binding</keyword>
<dbReference type="HAMAP" id="MF_00228">
    <property type="entry name" value="Thz_kinase"/>
    <property type="match status" value="1"/>
</dbReference>
<gene>
    <name evidence="11 12" type="primary">thiM</name>
    <name evidence="12" type="ORF">HPK16_04690</name>
</gene>
<evidence type="ECO:0000256" key="1">
    <source>
        <dbReference type="ARBA" id="ARBA00001771"/>
    </source>
</evidence>
<dbReference type="EC" id="2.7.1.50" evidence="11"/>
<evidence type="ECO:0000256" key="7">
    <source>
        <dbReference type="ARBA" id="ARBA00022777"/>
    </source>
</evidence>
<evidence type="ECO:0000256" key="6">
    <source>
        <dbReference type="ARBA" id="ARBA00022741"/>
    </source>
</evidence>
<dbReference type="CDD" id="cd01170">
    <property type="entry name" value="THZ_kinase"/>
    <property type="match status" value="1"/>
</dbReference>
<evidence type="ECO:0000256" key="10">
    <source>
        <dbReference type="ARBA" id="ARBA00022977"/>
    </source>
</evidence>
<reference evidence="12 13" key="1">
    <citation type="submission" date="2020-05" db="EMBL/GenBank/DDBJ databases">
        <authorList>
            <person name="Carlin C.R."/>
        </authorList>
    </citation>
    <scope>NUCLEOTIDE SEQUENCE [LARGE SCALE GENOMIC DNA]</scope>
    <source>
        <strain evidence="12 13">FSL W9-0585</strain>
    </source>
</reference>
<accession>A0A7W1YFE8</accession>
<organism evidence="12 13">
    <name type="scientific">Listeria rustica</name>
    <dbReference type="NCBI Taxonomy" id="2713503"/>
    <lineage>
        <taxon>Bacteria</taxon>
        <taxon>Bacillati</taxon>
        <taxon>Bacillota</taxon>
        <taxon>Bacilli</taxon>
        <taxon>Bacillales</taxon>
        <taxon>Listeriaceae</taxon>
        <taxon>Listeria</taxon>
    </lineage>
</organism>
<dbReference type="UniPathway" id="UPA00060">
    <property type="reaction ID" value="UER00139"/>
</dbReference>
<dbReference type="GO" id="GO:0004417">
    <property type="term" value="F:hydroxyethylthiazole kinase activity"/>
    <property type="evidence" value="ECO:0007669"/>
    <property type="project" value="UniProtKB-UniRule"/>
</dbReference>
<name>A0A7W1YFE8_9LIST</name>
<comment type="function">
    <text evidence="11">Catalyzes the phosphorylation of the hydroxyl group of 4-methyl-5-beta-hydroxyethylthiazole (THZ).</text>
</comment>
<dbReference type="Gene3D" id="3.40.1190.20">
    <property type="match status" value="1"/>
</dbReference>
<evidence type="ECO:0000256" key="9">
    <source>
        <dbReference type="ARBA" id="ARBA00022842"/>
    </source>
</evidence>
<comment type="pathway">
    <text evidence="3 11">Cofactor biosynthesis; thiamine diphosphate biosynthesis; 4-methyl-5-(2-phosphoethyl)-thiazole from 5-(2-hydroxyethyl)-4-methylthiazole: step 1/1.</text>
</comment>
<dbReference type="NCBIfam" id="NF006830">
    <property type="entry name" value="PRK09355.1"/>
    <property type="match status" value="1"/>
</dbReference>
<comment type="caution">
    <text evidence="12">The sequence shown here is derived from an EMBL/GenBank/DDBJ whole genome shotgun (WGS) entry which is preliminary data.</text>
</comment>
<comment type="similarity">
    <text evidence="11">Belongs to the Thz kinase family.</text>
</comment>
<keyword evidence="6 11" id="KW-0547">Nucleotide-binding</keyword>
<protein>
    <recommendedName>
        <fullName evidence="11">Hydroxyethylthiazole kinase</fullName>
        <ecNumber evidence="11">2.7.1.50</ecNumber>
    </recommendedName>
    <alternativeName>
        <fullName evidence="11">4-methyl-5-beta-hydroxyethylthiazole kinase</fullName>
        <shortName evidence="11">TH kinase</shortName>
        <shortName evidence="11">Thz kinase</shortName>
    </alternativeName>
</protein>
<feature type="binding site" evidence="11">
    <location>
        <position position="42"/>
    </location>
    <ligand>
        <name>substrate</name>
    </ligand>
</feature>
<dbReference type="Pfam" id="PF02110">
    <property type="entry name" value="HK"/>
    <property type="match status" value="1"/>
</dbReference>
<dbReference type="GO" id="GO:0009228">
    <property type="term" value="P:thiamine biosynthetic process"/>
    <property type="evidence" value="ECO:0007669"/>
    <property type="project" value="UniProtKB-KW"/>
</dbReference>
<dbReference type="GO" id="GO:0009229">
    <property type="term" value="P:thiamine diphosphate biosynthetic process"/>
    <property type="evidence" value="ECO:0007669"/>
    <property type="project" value="UniProtKB-UniRule"/>
</dbReference>
<dbReference type="InterPro" id="IPR000417">
    <property type="entry name" value="Hyethyz_kinase"/>
</dbReference>
<keyword evidence="9 11" id="KW-0460">Magnesium</keyword>
<keyword evidence="5 11" id="KW-0479">Metal-binding</keyword>
<evidence type="ECO:0000256" key="3">
    <source>
        <dbReference type="ARBA" id="ARBA00004868"/>
    </source>
</evidence>
<dbReference type="GO" id="GO:0000287">
    <property type="term" value="F:magnesium ion binding"/>
    <property type="evidence" value="ECO:0007669"/>
    <property type="project" value="UniProtKB-UniRule"/>
</dbReference>
<comment type="cofactor">
    <cofactor evidence="2 11">
        <name>Mg(2+)</name>
        <dbReference type="ChEBI" id="CHEBI:18420"/>
    </cofactor>
</comment>
<dbReference type="InterPro" id="IPR029056">
    <property type="entry name" value="Ribokinase-like"/>
</dbReference>
<sequence length="269" mass="28006">MANWQLIEEVRTRNPLVHTITNIVVANDSANGLLAIGASPIMAAAVEEMAELGGMADAVVINIGTLNADLVASMLAVGKAANAAGKPVVLDPVGIGATVFRRETVQRLLAEIQFAVIRGNLGELASIAGVDWQARGVDAGSGDGSQAAEIALKVARDYKTIVAISGAVDVISDGKQVITVENGDQLLPQITGSGCLLSCVIGAFVGVTDDYLEAVVVASASYVIASEYAVKTLKRRLPGSFRVALIDELASWQTHNQEKFACIKGVVPR</sequence>
<dbReference type="NCBIfam" id="TIGR00694">
    <property type="entry name" value="thiM"/>
    <property type="match status" value="1"/>
</dbReference>
<evidence type="ECO:0000256" key="8">
    <source>
        <dbReference type="ARBA" id="ARBA00022840"/>
    </source>
</evidence>
<keyword evidence="7 11" id="KW-0418">Kinase</keyword>
<dbReference type="RefSeq" id="WP_181675854.1">
    <property type="nucleotide sequence ID" value="NZ_JABJVM010000003.1"/>
</dbReference>
<feature type="binding site" evidence="11">
    <location>
        <position position="118"/>
    </location>
    <ligand>
        <name>ATP</name>
        <dbReference type="ChEBI" id="CHEBI:30616"/>
    </ligand>
</feature>
<dbReference type="PIRSF" id="PIRSF000513">
    <property type="entry name" value="Thz_kinase"/>
    <property type="match status" value="1"/>
</dbReference>
<dbReference type="SUPFAM" id="SSF53613">
    <property type="entry name" value="Ribokinase-like"/>
    <property type="match status" value="1"/>
</dbReference>
<evidence type="ECO:0000256" key="5">
    <source>
        <dbReference type="ARBA" id="ARBA00022723"/>
    </source>
</evidence>
<keyword evidence="10 11" id="KW-0784">Thiamine biosynthesis</keyword>
<feature type="binding site" evidence="11">
    <location>
        <position position="165"/>
    </location>
    <ligand>
        <name>ATP</name>
        <dbReference type="ChEBI" id="CHEBI:30616"/>
    </ligand>
</feature>
<keyword evidence="4 11" id="KW-0808">Transferase</keyword>
<evidence type="ECO:0000313" key="13">
    <source>
        <dbReference type="Proteomes" id="UP000548787"/>
    </source>
</evidence>